<reference evidence="3" key="1">
    <citation type="journal article" date="2019" name="Int. J. Syst. Evol. Microbiol.">
        <title>The Global Catalogue of Microorganisms (GCM) 10K type strain sequencing project: providing services to taxonomists for standard genome sequencing and annotation.</title>
        <authorList>
            <consortium name="The Broad Institute Genomics Platform"/>
            <consortium name="The Broad Institute Genome Sequencing Center for Infectious Disease"/>
            <person name="Wu L."/>
            <person name="Ma J."/>
        </authorList>
    </citation>
    <scope>NUCLEOTIDE SEQUENCE [LARGE SCALE GENOMIC DNA]</scope>
    <source>
        <strain evidence="3">CGMCC 1.12989</strain>
    </source>
</reference>
<name>A0ABV8RSC9_9SPHN</name>
<organism evidence="2 3">
    <name type="scientific">Novosphingobium tardum</name>
    <dbReference type="NCBI Taxonomy" id="1538021"/>
    <lineage>
        <taxon>Bacteria</taxon>
        <taxon>Pseudomonadati</taxon>
        <taxon>Pseudomonadota</taxon>
        <taxon>Alphaproteobacteria</taxon>
        <taxon>Sphingomonadales</taxon>
        <taxon>Sphingomonadaceae</taxon>
        <taxon>Novosphingobium</taxon>
    </lineage>
</organism>
<evidence type="ECO:0000313" key="3">
    <source>
        <dbReference type="Proteomes" id="UP001595828"/>
    </source>
</evidence>
<gene>
    <name evidence="2" type="ORF">ACFO0A_14250</name>
</gene>
<accession>A0ABV8RSC9</accession>
<proteinExistence type="predicted"/>
<dbReference type="EMBL" id="JBHSDR010000008">
    <property type="protein sequence ID" value="MFC4296214.1"/>
    <property type="molecule type" value="Genomic_DNA"/>
</dbReference>
<keyword evidence="1" id="KW-0732">Signal</keyword>
<evidence type="ECO:0000256" key="1">
    <source>
        <dbReference type="SAM" id="SignalP"/>
    </source>
</evidence>
<dbReference type="RefSeq" id="WP_379539714.1">
    <property type="nucleotide sequence ID" value="NZ_JBHSDR010000008.1"/>
</dbReference>
<sequence>MRKIQVIVGAALAVLGGAAASAEDIARQPAQAWEIGPVIRGQNYSVNMPPSPTPAARGWSFEFPGSGHVDYVTYRTGPLEGASRIVVRYRVDAAPGTGFVAQDNPEAPATVSLYFQRGGDNWSGKRGFEHFRWYAPASAIRTLSPGVQEISVSLSDPGWTSVQGAPAGSNPDAFAAALAETDQVGVVFGSSARRGHGVFTTAPARFTLLSFDIR</sequence>
<feature type="signal peptide" evidence="1">
    <location>
        <begin position="1"/>
        <end position="22"/>
    </location>
</feature>
<evidence type="ECO:0000313" key="2">
    <source>
        <dbReference type="EMBL" id="MFC4296214.1"/>
    </source>
</evidence>
<feature type="chain" id="PRO_5046084921" evidence="1">
    <location>
        <begin position="23"/>
        <end position="214"/>
    </location>
</feature>
<dbReference type="Proteomes" id="UP001595828">
    <property type="component" value="Unassembled WGS sequence"/>
</dbReference>
<keyword evidence="3" id="KW-1185">Reference proteome</keyword>
<protein>
    <submittedName>
        <fullName evidence="2">Uncharacterized protein</fullName>
    </submittedName>
</protein>
<comment type="caution">
    <text evidence="2">The sequence shown here is derived from an EMBL/GenBank/DDBJ whole genome shotgun (WGS) entry which is preliminary data.</text>
</comment>